<dbReference type="SUPFAM" id="SSF160355">
    <property type="entry name" value="Bacterial polysaccharide co-polymerase-like"/>
    <property type="match status" value="1"/>
</dbReference>
<evidence type="ECO:0000256" key="4">
    <source>
        <dbReference type="ARBA" id="ARBA00022989"/>
    </source>
</evidence>
<evidence type="ECO:0000256" key="2">
    <source>
        <dbReference type="ARBA" id="ARBA00022475"/>
    </source>
</evidence>
<evidence type="ECO:0000259" key="7">
    <source>
        <dbReference type="Pfam" id="PF02706"/>
    </source>
</evidence>
<proteinExistence type="predicted"/>
<evidence type="ECO:0000256" key="5">
    <source>
        <dbReference type="ARBA" id="ARBA00023136"/>
    </source>
</evidence>
<evidence type="ECO:0000256" key="6">
    <source>
        <dbReference type="SAM" id="Phobius"/>
    </source>
</evidence>
<feature type="domain" description="Polysaccharide chain length determinant N-terminal" evidence="7">
    <location>
        <begin position="32"/>
        <end position="99"/>
    </location>
</feature>
<keyword evidence="9" id="KW-1185">Reference proteome</keyword>
<dbReference type="PANTHER" id="PTHR32309">
    <property type="entry name" value="TYROSINE-PROTEIN KINASE"/>
    <property type="match status" value="1"/>
</dbReference>
<dbReference type="InterPro" id="IPR003856">
    <property type="entry name" value="LPS_length_determ_N"/>
</dbReference>
<keyword evidence="4 6" id="KW-1133">Transmembrane helix</keyword>
<keyword evidence="2" id="KW-1003">Cell membrane</keyword>
<feature type="transmembrane region" description="Helical" evidence="6">
    <location>
        <begin position="329"/>
        <end position="349"/>
    </location>
</feature>
<gene>
    <name evidence="8" type="ordered locus">DP0050</name>
</gene>
<accession>Q6AS85</accession>
<reference evidence="9" key="1">
    <citation type="journal article" date="2004" name="Environ. Microbiol.">
        <title>The genome of Desulfotalea psychrophila, a sulfate-reducing bacterium from permanently cold Arctic sediments.</title>
        <authorList>
            <person name="Rabus R."/>
            <person name="Ruepp A."/>
            <person name="Frickey T."/>
            <person name="Rattei T."/>
            <person name="Fartmann B."/>
            <person name="Stark M."/>
            <person name="Bauer M."/>
            <person name="Zibat A."/>
            <person name="Lombardot T."/>
            <person name="Becker I."/>
            <person name="Amann J."/>
            <person name="Gellner K."/>
            <person name="Teeling H."/>
            <person name="Leuschner W.D."/>
            <person name="Gloeckner F.-O."/>
            <person name="Lupas A.N."/>
            <person name="Amann R."/>
            <person name="Klenk H.-P."/>
        </authorList>
    </citation>
    <scope>NUCLEOTIDE SEQUENCE [LARGE SCALE GENOMIC DNA]</scope>
    <source>
        <strain evidence="9">DSM 12343 / LSv54</strain>
    </source>
</reference>
<dbReference type="PANTHER" id="PTHR32309:SF13">
    <property type="entry name" value="FERRIC ENTEROBACTIN TRANSPORT PROTEIN FEPE"/>
    <property type="match status" value="1"/>
</dbReference>
<dbReference type="eggNOG" id="COG3765">
    <property type="taxonomic scope" value="Bacteria"/>
</dbReference>
<dbReference type="AlphaFoldDB" id="Q6AS85"/>
<dbReference type="STRING" id="177439.DP0050"/>
<keyword evidence="5 6" id="KW-0472">Membrane</keyword>
<dbReference type="GO" id="GO:0004713">
    <property type="term" value="F:protein tyrosine kinase activity"/>
    <property type="evidence" value="ECO:0007669"/>
    <property type="project" value="TreeGrafter"/>
</dbReference>
<dbReference type="Gene3D" id="3.30.1890.10">
    <property type="entry name" value="FepE-like"/>
    <property type="match status" value="1"/>
</dbReference>
<feature type="transmembrane region" description="Helical" evidence="6">
    <location>
        <begin position="48"/>
        <end position="68"/>
    </location>
</feature>
<evidence type="ECO:0000313" key="8">
    <source>
        <dbReference type="EMBL" id="CAG34779.1"/>
    </source>
</evidence>
<dbReference type="HOGENOM" id="CLU_768893_0_0_7"/>
<sequence>MGRILMSEARPVGSSIQAPNLCPLSVSNYRDDEIDLLSLLVDVWQQRWFIGGAVSVIGALALVLLLALPSTYEVTAEIEIPSAVSSPLLPALYQQIDTLENLENVPSEMIGEDGNMELPFVLRTPSVGSNPLLAQHRFNRVYQLLKSRDMWLAYQKKTGKTFSAEQGLQAELGRFKGALSVTVLAPQGKKNQSITNPTVLGISLRGGGDEKLARELEGFLQFVNERVVTEVSGGQQIILKGYRDSVENQISLIQLQNQVGPMKDSTAGKGQDAGVASMPATAGLAYGLTQLQSSLQQLQNFSPDLAGLKGFQYLSHPLGEGEKIKPKKALILAATLLFAGFLAIVLALLRTALQRRKEAM</sequence>
<keyword evidence="3 6" id="KW-0812">Transmembrane</keyword>
<dbReference type="InterPro" id="IPR050445">
    <property type="entry name" value="Bact_polysacc_biosynth/exp"/>
</dbReference>
<name>Q6AS85_DESPS</name>
<dbReference type="Proteomes" id="UP000000602">
    <property type="component" value="Chromosome"/>
</dbReference>
<evidence type="ECO:0000313" key="9">
    <source>
        <dbReference type="Proteomes" id="UP000000602"/>
    </source>
</evidence>
<dbReference type="KEGG" id="dps:DP0050"/>
<protein>
    <recommendedName>
        <fullName evidence="7">Polysaccharide chain length determinant N-terminal domain-containing protein</fullName>
    </recommendedName>
</protein>
<dbReference type="EMBL" id="CR522870">
    <property type="protein sequence ID" value="CAG34779.1"/>
    <property type="molecule type" value="Genomic_DNA"/>
</dbReference>
<organism evidence="8 9">
    <name type="scientific">Desulfotalea psychrophila (strain LSv54 / DSM 12343)</name>
    <dbReference type="NCBI Taxonomy" id="177439"/>
    <lineage>
        <taxon>Bacteria</taxon>
        <taxon>Pseudomonadati</taxon>
        <taxon>Thermodesulfobacteriota</taxon>
        <taxon>Desulfobulbia</taxon>
        <taxon>Desulfobulbales</taxon>
        <taxon>Desulfocapsaceae</taxon>
        <taxon>Desulfotalea</taxon>
    </lineage>
</organism>
<dbReference type="Pfam" id="PF02706">
    <property type="entry name" value="Wzz"/>
    <property type="match status" value="1"/>
</dbReference>
<comment type="subcellular location">
    <subcellularLocation>
        <location evidence="1">Cell membrane</location>
        <topology evidence="1">Multi-pass membrane protein</topology>
    </subcellularLocation>
</comment>
<dbReference type="GO" id="GO:0005886">
    <property type="term" value="C:plasma membrane"/>
    <property type="evidence" value="ECO:0007669"/>
    <property type="project" value="UniProtKB-SubCell"/>
</dbReference>
<evidence type="ECO:0000256" key="3">
    <source>
        <dbReference type="ARBA" id="ARBA00022692"/>
    </source>
</evidence>
<evidence type="ECO:0000256" key="1">
    <source>
        <dbReference type="ARBA" id="ARBA00004651"/>
    </source>
</evidence>